<dbReference type="RefSeq" id="XP_001709107.1">
    <property type="nucleotide sequence ID" value="XM_001709055.1"/>
</dbReference>
<keyword evidence="2" id="KW-1185">Reference proteome</keyword>
<dbReference type="AlphaFoldDB" id="A8B708"/>
<dbReference type="GeneID" id="5702025"/>
<dbReference type="EMBL" id="AACB03000005">
    <property type="protein sequence ID" value="KAE8301812.1"/>
    <property type="molecule type" value="Genomic_DNA"/>
</dbReference>
<accession>A8B708</accession>
<dbReference type="KEGG" id="gla:GL50803_005911"/>
<dbReference type="VEuPathDB" id="GiardiaDB:GL50803_5911"/>
<dbReference type="Proteomes" id="UP000001548">
    <property type="component" value="Unassembled WGS sequence"/>
</dbReference>
<reference evidence="1 2" key="1">
    <citation type="journal article" date="2007" name="Science">
        <title>Genomic minimalism in the early diverging intestinal parasite Giardia lamblia.</title>
        <authorList>
            <person name="Morrison H.G."/>
            <person name="McArthur A.G."/>
            <person name="Gillin F.D."/>
            <person name="Aley S.B."/>
            <person name="Adam R.D."/>
            <person name="Olsen G.J."/>
            <person name="Best A.A."/>
            <person name="Cande W.Z."/>
            <person name="Chen F."/>
            <person name="Cipriano M.J."/>
            <person name="Davids B.J."/>
            <person name="Dawson S.C."/>
            <person name="Elmendorf H.G."/>
            <person name="Hehl A.B."/>
            <person name="Holder M.E."/>
            <person name="Huse S.M."/>
            <person name="Kim U.U."/>
            <person name="Lasek-Nesselquist E."/>
            <person name="Manning G."/>
            <person name="Nigam A."/>
            <person name="Nixon J.E."/>
            <person name="Palm D."/>
            <person name="Passamaneck N.E."/>
            <person name="Prabhu A."/>
            <person name="Reich C.I."/>
            <person name="Reiner D.S."/>
            <person name="Samuelson J."/>
            <person name="Svard S.G."/>
            <person name="Sogin M.L."/>
        </authorList>
    </citation>
    <scope>NUCLEOTIDE SEQUENCE [LARGE SCALE GENOMIC DNA]</scope>
    <source>
        <strain evidence="1 2">WB C6</strain>
    </source>
</reference>
<comment type="caution">
    <text evidence="1">The sequence shown here is derived from an EMBL/GenBank/DDBJ whole genome shotgun (WGS) entry which is preliminary data.</text>
</comment>
<organism evidence="1 2">
    <name type="scientific">Giardia intestinalis (strain ATCC 50803 / WB clone C6)</name>
    <name type="common">Giardia lamblia</name>
    <dbReference type="NCBI Taxonomy" id="184922"/>
    <lineage>
        <taxon>Eukaryota</taxon>
        <taxon>Metamonada</taxon>
        <taxon>Diplomonadida</taxon>
        <taxon>Hexamitidae</taxon>
        <taxon>Giardiinae</taxon>
        <taxon>Giardia</taxon>
    </lineage>
</organism>
<protein>
    <submittedName>
        <fullName evidence="1">Uncharacterized protein</fullName>
    </submittedName>
</protein>
<sequence length="94" mass="10115">MSGLSDRVSKILTDSTHIADAMSQSVVDGAVTGVACRSISESTRPIVTQQVALNETAAQRLGDLLQQSFESERIDSIHSYDGTTYCEISCWGAF</sequence>
<gene>
    <name evidence="1" type="ORF">GL50803_005911</name>
</gene>
<dbReference type="HOGENOM" id="CLU_2390669_0_0_1"/>
<proteinExistence type="predicted"/>
<evidence type="ECO:0000313" key="1">
    <source>
        <dbReference type="EMBL" id="KAE8301812.1"/>
    </source>
</evidence>
<evidence type="ECO:0000313" key="2">
    <source>
        <dbReference type="Proteomes" id="UP000001548"/>
    </source>
</evidence>
<dbReference type="OMA" id="TTYCEIS"/>
<name>A8B708_GIAIC</name>